<dbReference type="GO" id="GO:0000978">
    <property type="term" value="F:RNA polymerase II cis-regulatory region sequence-specific DNA binding"/>
    <property type="evidence" value="ECO:0007669"/>
    <property type="project" value="TreeGrafter"/>
</dbReference>
<dbReference type="EMBL" id="BKCJ010008011">
    <property type="protein sequence ID" value="GEU80100.1"/>
    <property type="molecule type" value="Genomic_DNA"/>
</dbReference>
<proteinExistence type="predicted"/>
<dbReference type="PANTHER" id="PTHR10015:SF338">
    <property type="entry name" value="HEAT STRESS TRANSCRIPTION FACTOR A-2"/>
    <property type="match status" value="1"/>
</dbReference>
<dbReference type="GO" id="GO:0003700">
    <property type="term" value="F:DNA-binding transcription factor activity"/>
    <property type="evidence" value="ECO:0007669"/>
    <property type="project" value="InterPro"/>
</dbReference>
<name>A0A6L2N1P4_TANCI</name>
<evidence type="ECO:0000256" key="3">
    <source>
        <dbReference type="ARBA" id="ARBA00023125"/>
    </source>
</evidence>
<evidence type="ECO:0000256" key="1">
    <source>
        <dbReference type="ARBA" id="ARBA00004123"/>
    </source>
</evidence>
<dbReference type="SUPFAM" id="SSF46785">
    <property type="entry name" value="Winged helix' DNA-binding domain"/>
    <property type="match status" value="1"/>
</dbReference>
<accession>A0A6L2N1P4</accession>
<dbReference type="InterPro" id="IPR036390">
    <property type="entry name" value="WH_DNA-bd_sf"/>
</dbReference>
<keyword evidence="4" id="KW-0539">Nucleus</keyword>
<comment type="caution">
    <text evidence="7">The sequence shown here is derived from an EMBL/GenBank/DDBJ whole genome shotgun (WGS) entry which is preliminary data.</text>
</comment>
<dbReference type="InterPro" id="IPR000232">
    <property type="entry name" value="HSF_DNA-bd"/>
</dbReference>
<dbReference type="GO" id="GO:0005634">
    <property type="term" value="C:nucleus"/>
    <property type="evidence" value="ECO:0007669"/>
    <property type="project" value="UniProtKB-SubCell"/>
</dbReference>
<dbReference type="AlphaFoldDB" id="A0A6L2N1P4"/>
<sequence>MQTVKEEEVTIISSSSSSSSPRPKEGLNEVGPPPFLTKIFDMVEDPTSDEVVSWSKTRNSFVVWDSHRFSTALLP</sequence>
<dbReference type="InterPro" id="IPR036388">
    <property type="entry name" value="WH-like_DNA-bd_sf"/>
</dbReference>
<dbReference type="GO" id="GO:0034605">
    <property type="term" value="P:cellular response to heat"/>
    <property type="evidence" value="ECO:0007669"/>
    <property type="project" value="TreeGrafter"/>
</dbReference>
<gene>
    <name evidence="7" type="ORF">Tci_052078</name>
</gene>
<keyword evidence="3" id="KW-0238">DNA-binding</keyword>
<evidence type="ECO:0000256" key="5">
    <source>
        <dbReference type="SAM" id="MobiDB-lite"/>
    </source>
</evidence>
<dbReference type="Gene3D" id="1.10.10.10">
    <property type="entry name" value="Winged helix-like DNA-binding domain superfamily/Winged helix DNA-binding domain"/>
    <property type="match status" value="1"/>
</dbReference>
<evidence type="ECO:0000313" key="7">
    <source>
        <dbReference type="EMBL" id="GEU80100.1"/>
    </source>
</evidence>
<evidence type="ECO:0000256" key="4">
    <source>
        <dbReference type="ARBA" id="ARBA00023242"/>
    </source>
</evidence>
<comment type="subcellular location">
    <subcellularLocation>
        <location evidence="1">Nucleus</location>
    </subcellularLocation>
</comment>
<feature type="domain" description="HSF-type DNA-binding" evidence="6">
    <location>
        <begin position="35"/>
        <end position="75"/>
    </location>
</feature>
<dbReference type="Pfam" id="PF00447">
    <property type="entry name" value="HSF_DNA-bind"/>
    <property type="match status" value="1"/>
</dbReference>
<keyword evidence="2 7" id="KW-0346">Stress response</keyword>
<dbReference type="GO" id="GO:0006357">
    <property type="term" value="P:regulation of transcription by RNA polymerase II"/>
    <property type="evidence" value="ECO:0007669"/>
    <property type="project" value="TreeGrafter"/>
</dbReference>
<dbReference type="PANTHER" id="PTHR10015">
    <property type="entry name" value="HEAT SHOCK TRANSCRIPTION FACTOR"/>
    <property type="match status" value="1"/>
</dbReference>
<feature type="non-terminal residue" evidence="7">
    <location>
        <position position="75"/>
    </location>
</feature>
<protein>
    <submittedName>
        <fullName evidence="7">Heat shock factor protein HSF30 isoform X1</fullName>
    </submittedName>
</protein>
<organism evidence="7">
    <name type="scientific">Tanacetum cinerariifolium</name>
    <name type="common">Dalmatian daisy</name>
    <name type="synonym">Chrysanthemum cinerariifolium</name>
    <dbReference type="NCBI Taxonomy" id="118510"/>
    <lineage>
        <taxon>Eukaryota</taxon>
        <taxon>Viridiplantae</taxon>
        <taxon>Streptophyta</taxon>
        <taxon>Embryophyta</taxon>
        <taxon>Tracheophyta</taxon>
        <taxon>Spermatophyta</taxon>
        <taxon>Magnoliopsida</taxon>
        <taxon>eudicotyledons</taxon>
        <taxon>Gunneridae</taxon>
        <taxon>Pentapetalae</taxon>
        <taxon>asterids</taxon>
        <taxon>campanulids</taxon>
        <taxon>Asterales</taxon>
        <taxon>Asteraceae</taxon>
        <taxon>Asteroideae</taxon>
        <taxon>Anthemideae</taxon>
        <taxon>Anthemidinae</taxon>
        <taxon>Tanacetum</taxon>
    </lineage>
</organism>
<evidence type="ECO:0000256" key="2">
    <source>
        <dbReference type="ARBA" id="ARBA00023016"/>
    </source>
</evidence>
<feature type="region of interest" description="Disordered" evidence="5">
    <location>
        <begin position="1"/>
        <end position="32"/>
    </location>
</feature>
<reference evidence="7" key="1">
    <citation type="journal article" date="2019" name="Sci. Rep.">
        <title>Draft genome of Tanacetum cinerariifolium, the natural source of mosquito coil.</title>
        <authorList>
            <person name="Yamashiro T."/>
            <person name="Shiraishi A."/>
            <person name="Satake H."/>
            <person name="Nakayama K."/>
        </authorList>
    </citation>
    <scope>NUCLEOTIDE SEQUENCE</scope>
</reference>
<evidence type="ECO:0000259" key="6">
    <source>
        <dbReference type="Pfam" id="PF00447"/>
    </source>
</evidence>